<protein>
    <recommendedName>
        <fullName evidence="4">DUF2178 domain-containing protein</fullName>
    </recommendedName>
</protein>
<feature type="transmembrane region" description="Helical" evidence="1">
    <location>
        <begin position="97"/>
        <end position="115"/>
    </location>
</feature>
<gene>
    <name evidence="2" type="ORF">A2647_03600</name>
</gene>
<proteinExistence type="predicted"/>
<evidence type="ECO:0000313" key="3">
    <source>
        <dbReference type="Proteomes" id="UP000177370"/>
    </source>
</evidence>
<feature type="transmembrane region" description="Helical" evidence="1">
    <location>
        <begin position="73"/>
        <end position="91"/>
    </location>
</feature>
<keyword evidence="1" id="KW-0472">Membrane</keyword>
<accession>A0A1F6V7B0</accession>
<evidence type="ECO:0008006" key="4">
    <source>
        <dbReference type="Google" id="ProtNLM"/>
    </source>
</evidence>
<dbReference type="AlphaFoldDB" id="A0A1F6V7B0"/>
<keyword evidence="1" id="KW-1133">Transmembrane helix</keyword>
<feature type="transmembrane region" description="Helical" evidence="1">
    <location>
        <begin position="34"/>
        <end position="53"/>
    </location>
</feature>
<sequence>MKNNIKETIVTVCLIAIAILLLNPFHFWMPDMMVMAMLAFALVIFGIFASFILREKVFDERDIIHRTLAGRNAFLAGATILMLSIVIEGYSHSVDPWLVIALIAMIIVKITTRIWSDKNL</sequence>
<keyword evidence="1" id="KW-0812">Transmembrane</keyword>
<evidence type="ECO:0000256" key="1">
    <source>
        <dbReference type="SAM" id="Phobius"/>
    </source>
</evidence>
<name>A0A1F6V7B0_9BACT</name>
<reference evidence="2 3" key="1">
    <citation type="journal article" date="2016" name="Nat. Commun.">
        <title>Thousands of microbial genomes shed light on interconnected biogeochemical processes in an aquifer system.</title>
        <authorList>
            <person name="Anantharaman K."/>
            <person name="Brown C.T."/>
            <person name="Hug L.A."/>
            <person name="Sharon I."/>
            <person name="Castelle C.J."/>
            <person name="Probst A.J."/>
            <person name="Thomas B.C."/>
            <person name="Singh A."/>
            <person name="Wilkins M.J."/>
            <person name="Karaoz U."/>
            <person name="Brodie E.L."/>
            <person name="Williams K.H."/>
            <person name="Hubbard S.S."/>
            <person name="Banfield J.F."/>
        </authorList>
    </citation>
    <scope>NUCLEOTIDE SEQUENCE [LARGE SCALE GENOMIC DNA]</scope>
</reference>
<organism evidence="2 3">
    <name type="scientific">Candidatus Nomurabacteria bacterium RIFCSPHIGHO2_01_FULL_40_24b</name>
    <dbReference type="NCBI Taxonomy" id="1801739"/>
    <lineage>
        <taxon>Bacteria</taxon>
        <taxon>Candidatus Nomuraibacteriota</taxon>
    </lineage>
</organism>
<dbReference type="EMBL" id="MFTP01000017">
    <property type="protein sequence ID" value="OGI65533.1"/>
    <property type="molecule type" value="Genomic_DNA"/>
</dbReference>
<comment type="caution">
    <text evidence="2">The sequence shown here is derived from an EMBL/GenBank/DDBJ whole genome shotgun (WGS) entry which is preliminary data.</text>
</comment>
<feature type="transmembrane region" description="Helical" evidence="1">
    <location>
        <begin position="9"/>
        <end position="28"/>
    </location>
</feature>
<dbReference type="Proteomes" id="UP000177370">
    <property type="component" value="Unassembled WGS sequence"/>
</dbReference>
<evidence type="ECO:0000313" key="2">
    <source>
        <dbReference type="EMBL" id="OGI65533.1"/>
    </source>
</evidence>